<name>A0A1L8STK1_9ENTE</name>
<evidence type="ECO:0008006" key="4">
    <source>
        <dbReference type="Google" id="ProtNLM"/>
    </source>
</evidence>
<dbReference type="Gene3D" id="1.20.1440.50">
    <property type="entry name" value="Ta0600-like"/>
    <property type="match status" value="1"/>
</dbReference>
<evidence type="ECO:0000256" key="1">
    <source>
        <dbReference type="ARBA" id="ARBA00023025"/>
    </source>
</evidence>
<dbReference type="RefSeq" id="WP_071862669.1">
    <property type="nucleotide sequence ID" value="NZ_JAHLOV010000008.1"/>
</dbReference>
<accession>A0A1L8STK1</accession>
<dbReference type="AlphaFoldDB" id="A0A1L8STK1"/>
<proteinExistence type="predicted"/>
<keyword evidence="3" id="KW-1185">Reference proteome</keyword>
<dbReference type="OrthoDB" id="1907362at2"/>
<comment type="caution">
    <text evidence="2">The sequence shown here is derived from an EMBL/GenBank/DDBJ whole genome shotgun (WGS) entry which is preliminary data.</text>
</comment>
<organism evidence="2 3">
    <name type="scientific">Enterococcus devriesei</name>
    <dbReference type="NCBI Taxonomy" id="319970"/>
    <lineage>
        <taxon>Bacteria</taxon>
        <taxon>Bacillati</taxon>
        <taxon>Bacillota</taxon>
        <taxon>Bacilli</taxon>
        <taxon>Lactobacillales</taxon>
        <taxon>Enterococcaceae</taxon>
        <taxon>Enterococcus</taxon>
    </lineage>
</organism>
<sequence>MKREETIKSDPQRRAQELIHDLYNRLIQRANPQPKLVEINEVLLQVYQTLETEKNPEPLINRLVNYIYRVGFDNRIRFDREEESLIIELGTIANRAGLNGVYRSAAGDKSQFYPLFNKKSY</sequence>
<dbReference type="SUPFAM" id="SSF109797">
    <property type="entry name" value="Bacteriocin immunity protein-like"/>
    <property type="match status" value="1"/>
</dbReference>
<dbReference type="InterPro" id="IPR023130">
    <property type="entry name" value="Ta0600-like_sf"/>
</dbReference>
<dbReference type="EMBL" id="JXKM01000007">
    <property type="protein sequence ID" value="OJG35335.1"/>
    <property type="molecule type" value="Genomic_DNA"/>
</dbReference>
<dbReference type="Proteomes" id="UP000183700">
    <property type="component" value="Unassembled WGS sequence"/>
</dbReference>
<evidence type="ECO:0000313" key="2">
    <source>
        <dbReference type="EMBL" id="OJG35335.1"/>
    </source>
</evidence>
<dbReference type="Pfam" id="PF08951">
    <property type="entry name" value="EntA_Immun"/>
    <property type="match status" value="1"/>
</dbReference>
<keyword evidence="1" id="KW-0079">Bacteriocin immunity</keyword>
<dbReference type="InterPro" id="IPR015046">
    <property type="entry name" value="LciA_Immunity-like"/>
</dbReference>
<gene>
    <name evidence="2" type="ORF">RV00_GL002889</name>
</gene>
<evidence type="ECO:0000313" key="3">
    <source>
        <dbReference type="Proteomes" id="UP000183700"/>
    </source>
</evidence>
<reference evidence="2 3" key="1">
    <citation type="submission" date="2014-12" db="EMBL/GenBank/DDBJ databases">
        <title>Draft genome sequences of 29 type strains of Enterococci.</title>
        <authorList>
            <person name="Zhong Z."/>
            <person name="Sun Z."/>
            <person name="Liu W."/>
            <person name="Zhang W."/>
            <person name="Zhang H."/>
        </authorList>
    </citation>
    <scope>NUCLEOTIDE SEQUENCE [LARGE SCALE GENOMIC DNA]</scope>
    <source>
        <strain evidence="2 3">DSM 22802</strain>
    </source>
</reference>
<dbReference type="GO" id="GO:0030153">
    <property type="term" value="P:bacteriocin immunity"/>
    <property type="evidence" value="ECO:0007669"/>
    <property type="project" value="UniProtKB-KW"/>
</dbReference>
<dbReference type="STRING" id="319970.RV00_GL002889"/>
<protein>
    <recommendedName>
        <fullName evidence="4">Bacteriocin immunity protein</fullName>
    </recommendedName>
</protein>